<dbReference type="RefSeq" id="WP_108213344.1">
    <property type="nucleotide sequence ID" value="NZ_QBKI01000011.1"/>
</dbReference>
<gene>
    <name evidence="1" type="ORF">C8N40_11182</name>
</gene>
<keyword evidence="2" id="KW-1185">Reference proteome</keyword>
<evidence type="ECO:0000313" key="1">
    <source>
        <dbReference type="EMBL" id="PTX14417.1"/>
    </source>
</evidence>
<dbReference type="Proteomes" id="UP000244225">
    <property type="component" value="Unassembled WGS sequence"/>
</dbReference>
<organism evidence="1 2">
    <name type="scientific">Pontibacter mucosus</name>
    <dbReference type="NCBI Taxonomy" id="1649266"/>
    <lineage>
        <taxon>Bacteria</taxon>
        <taxon>Pseudomonadati</taxon>
        <taxon>Bacteroidota</taxon>
        <taxon>Cytophagia</taxon>
        <taxon>Cytophagales</taxon>
        <taxon>Hymenobacteraceae</taxon>
        <taxon>Pontibacter</taxon>
    </lineage>
</organism>
<evidence type="ECO:0000313" key="2">
    <source>
        <dbReference type="Proteomes" id="UP000244225"/>
    </source>
</evidence>
<dbReference type="AlphaFoldDB" id="A0A2T5YCZ5"/>
<proteinExistence type="predicted"/>
<dbReference type="EMBL" id="QBKI01000011">
    <property type="protein sequence ID" value="PTX14417.1"/>
    <property type="molecule type" value="Genomic_DNA"/>
</dbReference>
<accession>A0A2T5YCZ5</accession>
<sequence length="76" mass="9419">MFELTDEQARALAEQEWDYQLPPKPKKNPKREVFEQPTQERKVYFQRPAKDGLMRYSPRRYRFRIYGQKLTPKREK</sequence>
<protein>
    <submittedName>
        <fullName evidence="1">Uncharacterized protein</fullName>
    </submittedName>
</protein>
<reference evidence="1 2" key="1">
    <citation type="submission" date="2018-04" db="EMBL/GenBank/DDBJ databases">
        <title>Genomic Encyclopedia of Archaeal and Bacterial Type Strains, Phase II (KMG-II): from individual species to whole genera.</title>
        <authorList>
            <person name="Goeker M."/>
        </authorList>
    </citation>
    <scope>NUCLEOTIDE SEQUENCE [LARGE SCALE GENOMIC DNA]</scope>
    <source>
        <strain evidence="1 2">DSM 100162</strain>
    </source>
</reference>
<comment type="caution">
    <text evidence="1">The sequence shown here is derived from an EMBL/GenBank/DDBJ whole genome shotgun (WGS) entry which is preliminary data.</text>
</comment>
<name>A0A2T5YCZ5_9BACT</name>